<evidence type="ECO:0000313" key="2">
    <source>
        <dbReference type="EnsemblProtists" id="Phyra94821"/>
    </source>
</evidence>
<dbReference type="STRING" id="164328.H3HC56"/>
<sequence length="75" mass="8295">MNDIRFICLRLLLQLAIRSGPATIVLDSLEKKIQANSFEQYAGVDTISELEYHVVSILDSVDPKGDVLGDFGVDE</sequence>
<name>H3HC56_PHYRM</name>
<keyword evidence="1" id="KW-0732">Signal</keyword>
<reference evidence="3" key="1">
    <citation type="journal article" date="2006" name="Science">
        <title>Phytophthora genome sequences uncover evolutionary origins and mechanisms of pathogenesis.</title>
        <authorList>
            <person name="Tyler B.M."/>
            <person name="Tripathy S."/>
            <person name="Zhang X."/>
            <person name="Dehal P."/>
            <person name="Jiang R.H."/>
            <person name="Aerts A."/>
            <person name="Arredondo F.D."/>
            <person name="Baxter L."/>
            <person name="Bensasson D."/>
            <person name="Beynon J.L."/>
            <person name="Chapman J."/>
            <person name="Damasceno C.M."/>
            <person name="Dorrance A.E."/>
            <person name="Dou D."/>
            <person name="Dickerman A.W."/>
            <person name="Dubchak I.L."/>
            <person name="Garbelotto M."/>
            <person name="Gijzen M."/>
            <person name="Gordon S.G."/>
            <person name="Govers F."/>
            <person name="Grunwald N.J."/>
            <person name="Huang W."/>
            <person name="Ivors K.L."/>
            <person name="Jones R.W."/>
            <person name="Kamoun S."/>
            <person name="Krampis K."/>
            <person name="Lamour K.H."/>
            <person name="Lee M.K."/>
            <person name="McDonald W.H."/>
            <person name="Medina M."/>
            <person name="Meijer H.J."/>
            <person name="Nordberg E.K."/>
            <person name="Maclean D.J."/>
            <person name="Ospina-Giraldo M.D."/>
            <person name="Morris P.F."/>
            <person name="Phuntumart V."/>
            <person name="Putnam N.H."/>
            <person name="Rash S."/>
            <person name="Rose J.K."/>
            <person name="Sakihama Y."/>
            <person name="Salamov A.A."/>
            <person name="Savidor A."/>
            <person name="Scheuring C.F."/>
            <person name="Smith B.M."/>
            <person name="Sobral B.W."/>
            <person name="Terry A."/>
            <person name="Torto-Alalibo T.A."/>
            <person name="Win J."/>
            <person name="Xu Z."/>
            <person name="Zhang H."/>
            <person name="Grigoriev I.V."/>
            <person name="Rokhsar D.S."/>
            <person name="Boore J.L."/>
        </authorList>
    </citation>
    <scope>NUCLEOTIDE SEQUENCE [LARGE SCALE GENOMIC DNA]</scope>
    <source>
        <strain evidence="3">Pr102</strain>
    </source>
</reference>
<dbReference type="EMBL" id="DS566022">
    <property type="status" value="NOT_ANNOTATED_CDS"/>
    <property type="molecule type" value="Genomic_DNA"/>
</dbReference>
<reference evidence="2" key="2">
    <citation type="submission" date="2015-06" db="UniProtKB">
        <authorList>
            <consortium name="EnsemblProtists"/>
        </authorList>
    </citation>
    <scope>IDENTIFICATION</scope>
    <source>
        <strain evidence="2">Pr102</strain>
    </source>
</reference>
<accession>H3HC56</accession>
<protein>
    <submittedName>
        <fullName evidence="2">Uncharacterized protein</fullName>
    </submittedName>
</protein>
<dbReference type="EnsemblProtists" id="Phyra94821">
    <property type="protein sequence ID" value="Phyra94821"/>
    <property type="gene ID" value="Phyra94821"/>
</dbReference>
<dbReference type="Proteomes" id="UP000005238">
    <property type="component" value="Unassembled WGS sequence"/>
</dbReference>
<feature type="signal peptide" evidence="1">
    <location>
        <begin position="1"/>
        <end position="22"/>
    </location>
</feature>
<dbReference type="HOGENOM" id="CLU_2676498_0_0_1"/>
<proteinExistence type="predicted"/>
<keyword evidence="3" id="KW-1185">Reference proteome</keyword>
<organism evidence="2 3">
    <name type="scientific">Phytophthora ramorum</name>
    <name type="common">Sudden oak death agent</name>
    <dbReference type="NCBI Taxonomy" id="164328"/>
    <lineage>
        <taxon>Eukaryota</taxon>
        <taxon>Sar</taxon>
        <taxon>Stramenopiles</taxon>
        <taxon>Oomycota</taxon>
        <taxon>Peronosporomycetes</taxon>
        <taxon>Peronosporales</taxon>
        <taxon>Peronosporaceae</taxon>
        <taxon>Phytophthora</taxon>
    </lineage>
</organism>
<dbReference type="AlphaFoldDB" id="H3HC56"/>
<dbReference type="VEuPathDB" id="FungiDB:KRP23_2437"/>
<feature type="chain" id="PRO_5003587411" evidence="1">
    <location>
        <begin position="23"/>
        <end position="75"/>
    </location>
</feature>
<evidence type="ECO:0000256" key="1">
    <source>
        <dbReference type="SAM" id="SignalP"/>
    </source>
</evidence>
<dbReference type="InParanoid" id="H3HC56"/>
<dbReference type="VEuPathDB" id="FungiDB:KRP22_7708"/>
<evidence type="ECO:0000313" key="3">
    <source>
        <dbReference type="Proteomes" id="UP000005238"/>
    </source>
</evidence>